<dbReference type="InterPro" id="IPR032466">
    <property type="entry name" value="Metal_Hydrolase"/>
</dbReference>
<dbReference type="InterPro" id="IPR006680">
    <property type="entry name" value="Amidohydro-rel"/>
</dbReference>
<gene>
    <name evidence="2" type="ORF">ACFFVI_05070</name>
</gene>
<dbReference type="PANTHER" id="PTHR35563:SF2">
    <property type="entry name" value="BARREL METAL-DEPENDENT HYDROLASE, PUTATIVE (AFU_ORTHOLOGUE AFUA_1G16240)-RELATED"/>
    <property type="match status" value="1"/>
</dbReference>
<evidence type="ECO:0000313" key="3">
    <source>
        <dbReference type="Proteomes" id="UP001589748"/>
    </source>
</evidence>
<dbReference type="PANTHER" id="PTHR35563">
    <property type="entry name" value="BARREL METAL-DEPENDENT HYDROLASE, PUTATIVE (AFU_ORTHOLOGUE AFUA_1G16240)-RELATED"/>
    <property type="match status" value="1"/>
</dbReference>
<dbReference type="SUPFAM" id="SSF51556">
    <property type="entry name" value="Metallo-dependent hydrolases"/>
    <property type="match status" value="1"/>
</dbReference>
<dbReference type="Gene3D" id="3.20.20.140">
    <property type="entry name" value="Metal-dependent hydrolases"/>
    <property type="match status" value="1"/>
</dbReference>
<dbReference type="Pfam" id="PF04909">
    <property type="entry name" value="Amidohydro_2"/>
    <property type="match status" value="1"/>
</dbReference>
<dbReference type="Proteomes" id="UP001589748">
    <property type="component" value="Unassembled WGS sequence"/>
</dbReference>
<dbReference type="RefSeq" id="WP_380138714.1">
    <property type="nucleotide sequence ID" value="NZ_JBHLUI010000009.1"/>
</dbReference>
<protein>
    <submittedName>
        <fullName evidence="2">Amidohydrolase family protein</fullName>
    </submittedName>
</protein>
<evidence type="ECO:0000259" key="1">
    <source>
        <dbReference type="Pfam" id="PF04909"/>
    </source>
</evidence>
<feature type="domain" description="Amidohydrolase-related" evidence="1">
    <location>
        <begin position="6"/>
        <end position="251"/>
    </location>
</feature>
<reference evidence="2 3" key="1">
    <citation type="submission" date="2024-09" db="EMBL/GenBank/DDBJ databases">
        <authorList>
            <person name="Sun Q."/>
            <person name="Mori K."/>
        </authorList>
    </citation>
    <scope>NUCLEOTIDE SEQUENCE [LARGE SCALE GENOMIC DNA]</scope>
    <source>
        <strain evidence="2 3">TISTR 1856</strain>
    </source>
</reference>
<sequence>MQRVFDAHLHVVDHRFPLTDNDGFRPVEFRVADYHRSVADLAEAGFVVVGGAVVSGSFQGFDQTYLRDGLRRFGPGFVGVTQVPADVTDTELGDLAADGVRGIRFNLRRGGSAGREELETLARRAFDVAGLHAELYVDSRELSGLAPVLRRLPAVSIDHLGLSDAGLDDLLRLVEDGVRVKATGFGRVDLDVTATVRAILAVDPGALLAGTDLPSTRARRPFRAADLQLLADVADEHRAAVLHDNAAAFYRVG</sequence>
<organism evidence="2 3">
    <name type="scientific">Kineococcus gynurae</name>
    <dbReference type="NCBI Taxonomy" id="452979"/>
    <lineage>
        <taxon>Bacteria</taxon>
        <taxon>Bacillati</taxon>
        <taxon>Actinomycetota</taxon>
        <taxon>Actinomycetes</taxon>
        <taxon>Kineosporiales</taxon>
        <taxon>Kineosporiaceae</taxon>
        <taxon>Kineococcus</taxon>
    </lineage>
</organism>
<comment type="caution">
    <text evidence="2">The sequence shown here is derived from an EMBL/GenBank/DDBJ whole genome shotgun (WGS) entry which is preliminary data.</text>
</comment>
<evidence type="ECO:0000313" key="2">
    <source>
        <dbReference type="EMBL" id="MFB9376331.1"/>
    </source>
</evidence>
<dbReference type="InterPro" id="IPR052358">
    <property type="entry name" value="Aro_Compnd_Degr_Hydrolases"/>
</dbReference>
<dbReference type="EMBL" id="JBHMDM010000003">
    <property type="protein sequence ID" value="MFB9376331.1"/>
    <property type="molecule type" value="Genomic_DNA"/>
</dbReference>
<keyword evidence="3" id="KW-1185">Reference proteome</keyword>
<proteinExistence type="predicted"/>
<name>A0ABV5LQJ5_9ACTN</name>
<accession>A0ABV5LQJ5</accession>